<dbReference type="Gene3D" id="6.10.250.690">
    <property type="match status" value="1"/>
</dbReference>
<protein>
    <recommendedName>
        <fullName evidence="1">Stage 0 sporulation protein A homolog</fullName>
    </recommendedName>
</protein>
<keyword evidence="13" id="KW-1185">Reference proteome</keyword>
<evidence type="ECO:0000259" key="10">
    <source>
        <dbReference type="PROSITE" id="PS50110"/>
    </source>
</evidence>
<keyword evidence="4" id="KW-0805">Transcription regulation</keyword>
<dbReference type="InterPro" id="IPR001789">
    <property type="entry name" value="Sig_transdc_resp-reg_receiver"/>
</dbReference>
<keyword evidence="5 9" id="KW-0238">DNA-binding</keyword>
<keyword evidence="3" id="KW-0902">Two-component regulatory system</keyword>
<evidence type="ECO:0000256" key="7">
    <source>
        <dbReference type="ARBA" id="ARBA00024867"/>
    </source>
</evidence>
<dbReference type="InterPro" id="IPR039420">
    <property type="entry name" value="WalR-like"/>
</dbReference>
<dbReference type="FunFam" id="3.40.50.2300:FF:000001">
    <property type="entry name" value="DNA-binding response regulator PhoB"/>
    <property type="match status" value="1"/>
</dbReference>
<dbReference type="RefSeq" id="WP_125000102.1">
    <property type="nucleotide sequence ID" value="NZ_BHYK01000008.1"/>
</dbReference>
<dbReference type="Proteomes" id="UP000287872">
    <property type="component" value="Unassembled WGS sequence"/>
</dbReference>
<dbReference type="InterPro" id="IPR016032">
    <property type="entry name" value="Sig_transdc_resp-reg_C-effctor"/>
</dbReference>
<dbReference type="InterPro" id="IPR001867">
    <property type="entry name" value="OmpR/PhoB-type_DNA-bd"/>
</dbReference>
<comment type="function">
    <text evidence="7">May play the central regulatory role in sporulation. It may be an element of the effector pathway responsible for the activation of sporulation genes in response to nutritional stress. Spo0A may act in concert with spo0H (a sigma factor) to control the expression of some genes that are critical to the sporulation process.</text>
</comment>
<dbReference type="AlphaFoldDB" id="A0A401UKK1"/>
<organism evidence="12 13">
    <name type="scientific">Clostridium tagluense</name>
    <dbReference type="NCBI Taxonomy" id="360422"/>
    <lineage>
        <taxon>Bacteria</taxon>
        <taxon>Bacillati</taxon>
        <taxon>Bacillota</taxon>
        <taxon>Clostridia</taxon>
        <taxon>Eubacteriales</taxon>
        <taxon>Clostridiaceae</taxon>
        <taxon>Clostridium</taxon>
    </lineage>
</organism>
<evidence type="ECO:0000256" key="3">
    <source>
        <dbReference type="ARBA" id="ARBA00023012"/>
    </source>
</evidence>
<dbReference type="GO" id="GO:0000156">
    <property type="term" value="F:phosphorelay response regulator activity"/>
    <property type="evidence" value="ECO:0007669"/>
    <property type="project" value="TreeGrafter"/>
</dbReference>
<sequence>MKILLIDDEEGILNLVRMNLELEGFEVVTSATGNIGIKKFQDEKPDLVLLDLMLPDLNGYEVMKRMQQINREIPIILLTAKGQLNDKLLGLQLGADDYITKPFDSREIILRIRVILRRINQSKLLNENSENKIEKGFIKLLKAERKIFIDSVEVQFTFREFETINLLIQNINKVFTRKELLEKLWGYDYEGNTRAVDIHIERIRKKFKMHGNAIQTIYGAGYRLEV</sequence>
<gene>
    <name evidence="12" type="primary">lcoR</name>
    <name evidence="12" type="ORF">Ctaglu_17000</name>
</gene>
<keyword evidence="6" id="KW-0804">Transcription</keyword>
<dbReference type="InterPro" id="IPR011006">
    <property type="entry name" value="CheY-like_superfamily"/>
</dbReference>
<dbReference type="PANTHER" id="PTHR48111">
    <property type="entry name" value="REGULATOR OF RPOS"/>
    <property type="match status" value="1"/>
</dbReference>
<evidence type="ECO:0000313" key="13">
    <source>
        <dbReference type="Proteomes" id="UP000287872"/>
    </source>
</evidence>
<dbReference type="Gene3D" id="3.40.50.2300">
    <property type="match status" value="1"/>
</dbReference>
<dbReference type="Pfam" id="PF00072">
    <property type="entry name" value="Response_reg"/>
    <property type="match status" value="1"/>
</dbReference>
<dbReference type="Gene3D" id="1.10.10.10">
    <property type="entry name" value="Winged helix-like DNA-binding domain superfamily/Winged helix DNA-binding domain"/>
    <property type="match status" value="1"/>
</dbReference>
<dbReference type="GO" id="GO:0000976">
    <property type="term" value="F:transcription cis-regulatory region binding"/>
    <property type="evidence" value="ECO:0007669"/>
    <property type="project" value="TreeGrafter"/>
</dbReference>
<evidence type="ECO:0000256" key="8">
    <source>
        <dbReference type="PROSITE-ProRule" id="PRU00169"/>
    </source>
</evidence>
<dbReference type="PANTHER" id="PTHR48111:SF73">
    <property type="entry name" value="ALKALINE PHOSPHATASE SYNTHESIS TRANSCRIPTIONAL REGULATORY PROTEIN PHOP"/>
    <property type="match status" value="1"/>
</dbReference>
<dbReference type="InterPro" id="IPR036388">
    <property type="entry name" value="WH-like_DNA-bd_sf"/>
</dbReference>
<dbReference type="SMART" id="SM00862">
    <property type="entry name" value="Trans_reg_C"/>
    <property type="match status" value="1"/>
</dbReference>
<dbReference type="SUPFAM" id="SSF52172">
    <property type="entry name" value="CheY-like"/>
    <property type="match status" value="1"/>
</dbReference>
<name>A0A401UKK1_9CLOT</name>
<dbReference type="CDD" id="cd17574">
    <property type="entry name" value="REC_OmpR"/>
    <property type="match status" value="1"/>
</dbReference>
<evidence type="ECO:0000256" key="1">
    <source>
        <dbReference type="ARBA" id="ARBA00018672"/>
    </source>
</evidence>
<feature type="DNA-binding region" description="OmpR/PhoB-type" evidence="9">
    <location>
        <begin position="130"/>
        <end position="226"/>
    </location>
</feature>
<dbReference type="GO" id="GO:0005829">
    <property type="term" value="C:cytosol"/>
    <property type="evidence" value="ECO:0007669"/>
    <property type="project" value="TreeGrafter"/>
</dbReference>
<evidence type="ECO:0000256" key="9">
    <source>
        <dbReference type="PROSITE-ProRule" id="PRU01091"/>
    </source>
</evidence>
<dbReference type="PROSITE" id="PS50110">
    <property type="entry name" value="RESPONSE_REGULATORY"/>
    <property type="match status" value="1"/>
</dbReference>
<dbReference type="PROSITE" id="PS51755">
    <property type="entry name" value="OMPR_PHOB"/>
    <property type="match status" value="1"/>
</dbReference>
<dbReference type="CDD" id="cd00383">
    <property type="entry name" value="trans_reg_C"/>
    <property type="match status" value="1"/>
</dbReference>
<feature type="modified residue" description="4-aspartylphosphate" evidence="8">
    <location>
        <position position="51"/>
    </location>
</feature>
<comment type="caution">
    <text evidence="12">The sequence shown here is derived from an EMBL/GenBank/DDBJ whole genome shotgun (WGS) entry which is preliminary data.</text>
</comment>
<keyword evidence="2 8" id="KW-0597">Phosphoprotein</keyword>
<dbReference type="EMBL" id="BHYK01000008">
    <property type="protein sequence ID" value="GCD10077.1"/>
    <property type="molecule type" value="Genomic_DNA"/>
</dbReference>
<feature type="domain" description="Response regulatory" evidence="10">
    <location>
        <begin position="2"/>
        <end position="116"/>
    </location>
</feature>
<evidence type="ECO:0000256" key="6">
    <source>
        <dbReference type="ARBA" id="ARBA00023163"/>
    </source>
</evidence>
<evidence type="ECO:0000256" key="2">
    <source>
        <dbReference type="ARBA" id="ARBA00022553"/>
    </source>
</evidence>
<dbReference type="GO" id="GO:0006355">
    <property type="term" value="P:regulation of DNA-templated transcription"/>
    <property type="evidence" value="ECO:0007669"/>
    <property type="project" value="InterPro"/>
</dbReference>
<evidence type="ECO:0000259" key="11">
    <source>
        <dbReference type="PROSITE" id="PS51755"/>
    </source>
</evidence>
<evidence type="ECO:0000256" key="5">
    <source>
        <dbReference type="ARBA" id="ARBA00023125"/>
    </source>
</evidence>
<dbReference type="OrthoDB" id="9790442at2"/>
<dbReference type="SMART" id="SM00448">
    <property type="entry name" value="REC"/>
    <property type="match status" value="1"/>
</dbReference>
<dbReference type="GO" id="GO:0032993">
    <property type="term" value="C:protein-DNA complex"/>
    <property type="evidence" value="ECO:0007669"/>
    <property type="project" value="TreeGrafter"/>
</dbReference>
<proteinExistence type="predicted"/>
<dbReference type="Pfam" id="PF00486">
    <property type="entry name" value="Trans_reg_C"/>
    <property type="match status" value="1"/>
</dbReference>
<reference evidence="12 13" key="1">
    <citation type="submission" date="2018-11" db="EMBL/GenBank/DDBJ databases">
        <title>Genome sequencing and assembly of Clostridium tagluense strain A121.</title>
        <authorList>
            <person name="Murakami T."/>
            <person name="Segawa T."/>
            <person name="Shcherbakova V.A."/>
            <person name="Mori H."/>
            <person name="Yoshimura Y."/>
        </authorList>
    </citation>
    <scope>NUCLEOTIDE SEQUENCE [LARGE SCALE GENOMIC DNA]</scope>
    <source>
        <strain evidence="12 13">A121</strain>
    </source>
</reference>
<evidence type="ECO:0000256" key="4">
    <source>
        <dbReference type="ARBA" id="ARBA00023015"/>
    </source>
</evidence>
<accession>A0A401UKK1</accession>
<evidence type="ECO:0000313" key="12">
    <source>
        <dbReference type="EMBL" id="GCD10077.1"/>
    </source>
</evidence>
<feature type="domain" description="OmpR/PhoB-type" evidence="11">
    <location>
        <begin position="130"/>
        <end position="226"/>
    </location>
</feature>
<dbReference type="SUPFAM" id="SSF46894">
    <property type="entry name" value="C-terminal effector domain of the bipartite response regulators"/>
    <property type="match status" value="1"/>
</dbReference>